<comment type="subunit">
    <text evidence="6">Homotetramer. Forms an RuvA(8)-RuvB(12)-Holliday junction (HJ) complex. HJ DNA is sandwiched between 2 RuvA tetramers; dsDNA enters through RuvA and exits via RuvB. An RuvB hexamer assembles on each DNA strand where it exits the tetramer. Each RuvB hexamer is contacted by two RuvA subunits (via domain III) on 2 adjacent RuvB subunits; this complex drives branch migration. In the full resolvosome a probable DNA-RuvA(4)-RuvB(12)-RuvC(2) complex forms which resolves the HJ.</text>
</comment>
<evidence type="ECO:0000256" key="5">
    <source>
        <dbReference type="ARBA" id="ARBA00023204"/>
    </source>
</evidence>
<dbReference type="InterPro" id="IPR000085">
    <property type="entry name" value="RuvA"/>
</dbReference>
<dbReference type="InterPro" id="IPR010994">
    <property type="entry name" value="RuvA_2-like"/>
</dbReference>
<dbReference type="HAMAP" id="MF_00031">
    <property type="entry name" value="DNA_HJ_migration_RuvA"/>
    <property type="match status" value="1"/>
</dbReference>
<name>R4MGL2_MYCTX</name>
<comment type="similarity">
    <text evidence="6">Belongs to the RuvA family.</text>
</comment>
<organism evidence="9 10">
    <name type="scientific">Mycobacterium tuberculosis CAS/NITR204</name>
    <dbReference type="NCBI Taxonomy" id="1310114"/>
    <lineage>
        <taxon>Bacteria</taxon>
        <taxon>Bacillati</taxon>
        <taxon>Actinomycetota</taxon>
        <taxon>Actinomycetes</taxon>
        <taxon>Mycobacteriales</taxon>
        <taxon>Mycobacteriaceae</taxon>
        <taxon>Mycobacterium</taxon>
        <taxon>Mycobacterium tuberculosis complex</taxon>
    </lineage>
</organism>
<comment type="function">
    <text evidence="6">The RuvA-RuvB-RuvC complex processes Holliday junction (HJ) DNA during genetic recombination and DNA repair, while the RuvA-RuvB complex plays an important role in the rescue of blocked DNA replication forks via replication fork reversal (RFR). RuvA specifically binds to HJ cruciform DNA, conferring on it an open structure. The RuvB hexamer acts as an ATP-dependent pump, pulling dsDNA into and through the RuvAB complex. HJ branch migration allows RuvC to scan DNA until it finds its consensus sequence, where it cleaves and resolves the cruciform DNA.</text>
</comment>
<dbReference type="GO" id="GO:0006281">
    <property type="term" value="P:DNA repair"/>
    <property type="evidence" value="ECO:0007669"/>
    <property type="project" value="UniProtKB-UniRule"/>
</dbReference>
<dbReference type="Gene3D" id="1.10.8.10">
    <property type="entry name" value="DNA helicase RuvA subunit, C-terminal domain"/>
    <property type="match status" value="1"/>
</dbReference>
<dbReference type="SUPFAM" id="SSF47781">
    <property type="entry name" value="RuvA domain 2-like"/>
    <property type="match status" value="1"/>
</dbReference>
<feature type="domain" description="Helix-hairpin-helix DNA-binding motif class 1" evidence="8">
    <location>
        <begin position="61"/>
        <end position="80"/>
    </location>
</feature>
<dbReference type="GO" id="GO:0005524">
    <property type="term" value="F:ATP binding"/>
    <property type="evidence" value="ECO:0007669"/>
    <property type="project" value="InterPro"/>
</dbReference>
<dbReference type="GO" id="GO:0009378">
    <property type="term" value="F:four-way junction helicase activity"/>
    <property type="evidence" value="ECO:0007669"/>
    <property type="project" value="InterPro"/>
</dbReference>
<evidence type="ECO:0000256" key="7">
    <source>
        <dbReference type="SAM" id="MobiDB-lite"/>
    </source>
</evidence>
<dbReference type="GO" id="GO:0005737">
    <property type="term" value="C:cytoplasm"/>
    <property type="evidence" value="ECO:0007669"/>
    <property type="project" value="UniProtKB-SubCell"/>
</dbReference>
<dbReference type="InterPro" id="IPR036267">
    <property type="entry name" value="RuvA_C_sf"/>
</dbReference>
<keyword evidence="1 6" id="KW-0963">Cytoplasm</keyword>
<keyword evidence="9" id="KW-0378">Hydrolase</keyword>
<feature type="domain" description="Helix-hairpin-helix DNA-binding motif class 1" evidence="8">
    <location>
        <begin position="96"/>
        <end position="115"/>
    </location>
</feature>
<keyword evidence="9" id="KW-0067">ATP-binding</keyword>
<evidence type="ECO:0000259" key="8">
    <source>
        <dbReference type="SMART" id="SM00278"/>
    </source>
</evidence>
<dbReference type="SUPFAM" id="SSF50249">
    <property type="entry name" value="Nucleic acid-binding proteins"/>
    <property type="match status" value="1"/>
</dbReference>
<dbReference type="InterPro" id="IPR013849">
    <property type="entry name" value="DNA_helicase_Holl-junc_RuvA_I"/>
</dbReference>
<dbReference type="GO" id="GO:0009379">
    <property type="term" value="C:Holliday junction helicase complex"/>
    <property type="evidence" value="ECO:0007669"/>
    <property type="project" value="InterPro"/>
</dbReference>
<keyword evidence="5 6" id="KW-0234">DNA repair</keyword>
<dbReference type="EMBL" id="CP005386">
    <property type="protein sequence ID" value="AGL28048.1"/>
    <property type="molecule type" value="Genomic_DNA"/>
</dbReference>
<dbReference type="Pfam" id="PF07499">
    <property type="entry name" value="RuvA_C"/>
    <property type="match status" value="1"/>
</dbReference>
<evidence type="ECO:0000313" key="9">
    <source>
        <dbReference type="EMBL" id="AGL28048.1"/>
    </source>
</evidence>
<feature type="region of interest" description="Domain III" evidence="6">
    <location>
        <begin position="129"/>
        <end position="281"/>
    </location>
</feature>
<evidence type="ECO:0000256" key="1">
    <source>
        <dbReference type="ARBA" id="ARBA00022490"/>
    </source>
</evidence>
<feature type="compositionally biased region" description="Basic residues" evidence="7">
    <location>
        <begin position="233"/>
        <end position="242"/>
    </location>
</feature>
<dbReference type="Pfam" id="PF14520">
    <property type="entry name" value="HHH_5"/>
    <property type="match status" value="1"/>
</dbReference>
<dbReference type="Gene3D" id="2.40.50.140">
    <property type="entry name" value="Nucleic acid-binding proteins"/>
    <property type="match status" value="1"/>
</dbReference>
<feature type="region of interest" description="Disordered" evidence="7">
    <location>
        <begin position="220"/>
        <end position="253"/>
    </location>
</feature>
<keyword evidence="3 6" id="KW-0238">DNA-binding</keyword>
<evidence type="ECO:0000256" key="4">
    <source>
        <dbReference type="ARBA" id="ARBA00023172"/>
    </source>
</evidence>
<sequence>MALDHVVIEAAGVGYRVNATPATLATLRQGTEARLITAMIVREDSMTLYGFPDGETRDLFLTLLSVSGVGPRLAMAALAVHDAPALRQVLADGNVAALTRVPGIGKRGAERMVLELRDKVGVAATGGALSTNGHAVRSPVVEALVGLGFAAKQAEEATDTVLAANQNRDVHPARCGLPCRCWGRPDDRAVRPRRFARTHRRRGRHRRQPAAALVTRIHRPAPGPRTAAAGHRWSQKPRRHTGSHSAVRSAGLGQDVVGDDHRRRAGVLAAGDVGAGVGTRR</sequence>
<protein>
    <recommendedName>
        <fullName evidence="6">Holliday junction branch migration complex subunit RuvA</fullName>
    </recommendedName>
</protein>
<dbReference type="AlphaFoldDB" id="R4MGL2"/>
<evidence type="ECO:0000256" key="3">
    <source>
        <dbReference type="ARBA" id="ARBA00023125"/>
    </source>
</evidence>
<dbReference type="SMART" id="SM00278">
    <property type="entry name" value="HhH1"/>
    <property type="match status" value="2"/>
</dbReference>
<dbReference type="Pfam" id="PF01330">
    <property type="entry name" value="RuvA_N"/>
    <property type="match status" value="1"/>
</dbReference>
<dbReference type="InterPro" id="IPR012340">
    <property type="entry name" value="NA-bd_OB-fold"/>
</dbReference>
<evidence type="ECO:0000313" key="10">
    <source>
        <dbReference type="Proteomes" id="UP000013548"/>
    </source>
</evidence>
<comment type="subcellular location">
    <subcellularLocation>
        <location evidence="6">Cytoplasm</location>
    </subcellularLocation>
</comment>
<dbReference type="GO" id="GO:0048476">
    <property type="term" value="C:Holliday junction resolvase complex"/>
    <property type="evidence" value="ECO:0007669"/>
    <property type="project" value="UniProtKB-UniRule"/>
</dbReference>
<dbReference type="Gene3D" id="1.10.150.20">
    <property type="entry name" value="5' to 3' exonuclease, C-terminal subdomain"/>
    <property type="match status" value="1"/>
</dbReference>
<dbReference type="InterPro" id="IPR011114">
    <property type="entry name" value="RuvA_C"/>
</dbReference>
<dbReference type="CDD" id="cd14332">
    <property type="entry name" value="UBA_RuvA_C"/>
    <property type="match status" value="1"/>
</dbReference>
<dbReference type="SUPFAM" id="SSF46929">
    <property type="entry name" value="DNA helicase RuvA subunit, C-terminal domain"/>
    <property type="match status" value="1"/>
</dbReference>
<proteinExistence type="inferred from homology"/>
<dbReference type="InterPro" id="IPR003583">
    <property type="entry name" value="Hlx-hairpin-Hlx_DNA-bd_motif"/>
</dbReference>
<dbReference type="HOGENOM" id="CLU_989801_0_0_11"/>
<dbReference type="GO" id="GO:0000400">
    <property type="term" value="F:four-way junction DNA binding"/>
    <property type="evidence" value="ECO:0007669"/>
    <property type="project" value="UniProtKB-UniRule"/>
</dbReference>
<reference evidence="9 10" key="1">
    <citation type="journal article" date="2013" name="Genome Announc.">
        <title>Whole-Genome Sequences of Four Clinical Isolates of Mycobacterium tuberculosis from Tamil Nadu, South India.</title>
        <authorList>
            <person name="Narayanan S."/>
            <person name="Deshpande U."/>
        </authorList>
    </citation>
    <scope>NUCLEOTIDE SEQUENCE [LARGE SCALE GENOMIC DNA]</scope>
    <source>
        <strain evidence="9 10">CAS/NITR204</strain>
    </source>
</reference>
<keyword evidence="2 6" id="KW-0227">DNA damage</keyword>
<dbReference type="FunFam" id="1.10.150.20:FF:000093">
    <property type="entry name" value="Holliday junction ATP-dependent DNA helicase RuvA"/>
    <property type="match status" value="1"/>
</dbReference>
<keyword evidence="9" id="KW-0547">Nucleotide-binding</keyword>
<dbReference type="Proteomes" id="UP000013548">
    <property type="component" value="Chromosome"/>
</dbReference>
<keyword evidence="4 6" id="KW-0233">DNA recombination</keyword>
<gene>
    <name evidence="6 9" type="primary">ruvA</name>
    <name evidence="9" type="ORF">J113_18115</name>
</gene>
<dbReference type="KEGG" id="mtuc:J113_18115"/>
<evidence type="ECO:0000256" key="2">
    <source>
        <dbReference type="ARBA" id="ARBA00022763"/>
    </source>
</evidence>
<evidence type="ECO:0000256" key="6">
    <source>
        <dbReference type="HAMAP-Rule" id="MF_00031"/>
    </source>
</evidence>
<accession>R4MGL2</accession>
<dbReference type="PATRIC" id="fig|1310114.3.peg.3823"/>
<dbReference type="GO" id="GO:0006310">
    <property type="term" value="P:DNA recombination"/>
    <property type="evidence" value="ECO:0007669"/>
    <property type="project" value="UniProtKB-UniRule"/>
</dbReference>
<keyword evidence="9" id="KW-0347">Helicase</keyword>
<comment type="domain">
    <text evidence="6">Has three domains with a flexible linker between the domains II and III and assumes an 'L' shape. Domain III is highly mobile and contacts RuvB.</text>
</comment>
<dbReference type="NCBIfam" id="TIGR00084">
    <property type="entry name" value="ruvA"/>
    <property type="match status" value="1"/>
</dbReference>
<comment type="caution">
    <text evidence="6">Lacks conserved residue(s) required for the propagation of feature annotation.</text>
</comment>